<dbReference type="SUPFAM" id="SSF53335">
    <property type="entry name" value="S-adenosyl-L-methionine-dependent methyltransferases"/>
    <property type="match status" value="1"/>
</dbReference>
<dbReference type="NCBIfam" id="NF000499">
    <property type="entry name" value="Erm23S_rRNA_broad"/>
    <property type="match status" value="1"/>
</dbReference>
<reference evidence="11 12" key="1">
    <citation type="journal article" date="2012" name="J. Bacteriol.">
        <title>Genome Sequence of Lactobacillus salivarius SMXD51, a Potential Probiotic Strain Isolated from Chicken Cecum, Showing Anti-Campylobacter Activity.</title>
        <authorList>
            <person name="Kergourlay G."/>
            <person name="Messaoudi S."/>
            <person name="Dousset X."/>
            <person name="Prevost H."/>
        </authorList>
    </citation>
    <scope>NUCLEOTIDE SEQUENCE [LARGE SCALE GENOMIC DNA]</scope>
    <source>
        <strain evidence="11 12">SMXD51</strain>
        <plasmid evidence="11">pLS51C</plasmid>
    </source>
</reference>
<evidence type="ECO:0000313" key="12">
    <source>
        <dbReference type="Proteomes" id="UP000003657"/>
    </source>
</evidence>
<dbReference type="SMART" id="SM00650">
    <property type="entry name" value="rADc"/>
    <property type="match status" value="1"/>
</dbReference>
<evidence type="ECO:0000256" key="7">
    <source>
        <dbReference type="ARBA" id="ARBA00029941"/>
    </source>
</evidence>
<evidence type="ECO:0000256" key="5">
    <source>
        <dbReference type="ARBA" id="ARBA00022691"/>
    </source>
</evidence>
<dbReference type="PANTHER" id="PTHR11727:SF7">
    <property type="entry name" value="DIMETHYLADENOSINE TRANSFERASE-RELATED"/>
    <property type="match status" value="1"/>
</dbReference>
<feature type="domain" description="Ribosomal RNA adenine methylase transferase N-terminal" evidence="10">
    <location>
        <begin position="32"/>
        <end position="194"/>
    </location>
</feature>
<accession>H7G1R1</accession>
<dbReference type="GO" id="GO:0003723">
    <property type="term" value="F:RNA binding"/>
    <property type="evidence" value="ECO:0007669"/>
    <property type="project" value="UniProtKB-UniRule"/>
</dbReference>
<dbReference type="InterPro" id="IPR020598">
    <property type="entry name" value="rRNA_Ade_methylase_Trfase_N"/>
</dbReference>
<dbReference type="PATRIC" id="fig|1108963.3.peg.265"/>
<feature type="binding site" evidence="9">
    <location>
        <position position="73"/>
    </location>
    <ligand>
        <name>S-adenosyl-L-methionine</name>
        <dbReference type="ChEBI" id="CHEBI:59789"/>
    </ligand>
</feature>
<sequence length="258" mass="30613">MISKIHYNRIKEGYNEQKNIKDSQNFITSKRNIDKIMTNINLNEHDNIFEIGSGKGHFTLELVQRCNFVTAIEIDHKLCKTTENKLVNHDNFQVLNKDILQFKFPKNQSYKIFGNIPYNISTDIIRKVVFESIADEIYLIVEYGFAKRLLNTKRSLALLLMAEVDISILSMVPREYFHPKPKVNSSLIRLKRKKSRISYKDKQKYNYFVMKWVNKEYKKIFTKNQFNKSLKHAGIDDLNNISFEQFLSLFNSYKLFNK</sequence>
<evidence type="ECO:0000256" key="9">
    <source>
        <dbReference type="PROSITE-ProRule" id="PRU01026"/>
    </source>
</evidence>
<evidence type="ECO:0000256" key="8">
    <source>
        <dbReference type="ARBA" id="ARBA00049167"/>
    </source>
</evidence>
<dbReference type="Proteomes" id="UP000003657">
    <property type="component" value="Unassembled WGS sequence"/>
</dbReference>
<dbReference type="GO" id="GO:0000179">
    <property type="term" value="F:rRNA (adenine-N6,N6-)-dimethyltransferase activity"/>
    <property type="evidence" value="ECO:0007669"/>
    <property type="project" value="UniProtKB-UniRule"/>
</dbReference>
<dbReference type="PANTHER" id="PTHR11727">
    <property type="entry name" value="DIMETHYLADENOSINE TRANSFERASE"/>
    <property type="match status" value="1"/>
</dbReference>
<feature type="binding site" evidence="9">
    <location>
        <position position="98"/>
    </location>
    <ligand>
        <name>S-adenosyl-L-methionine</name>
        <dbReference type="ChEBI" id="CHEBI:59789"/>
    </ligand>
</feature>
<geneLocation type="plasmid" evidence="11">
    <name>pLS51C</name>
</geneLocation>
<feature type="binding site" evidence="9">
    <location>
        <position position="115"/>
    </location>
    <ligand>
        <name>S-adenosyl-L-methionine</name>
        <dbReference type="ChEBI" id="CHEBI:59789"/>
    </ligand>
</feature>
<dbReference type="NCBIfam" id="NF012219">
    <property type="entry name" value="erm_C_23S_MT"/>
    <property type="match status" value="1"/>
</dbReference>
<dbReference type="HOGENOM" id="CLU_041220_3_3_9"/>
<evidence type="ECO:0000259" key="10">
    <source>
        <dbReference type="SMART" id="SM00650"/>
    </source>
</evidence>
<feature type="binding site" evidence="9">
    <location>
        <position position="25"/>
    </location>
    <ligand>
        <name>S-adenosyl-L-methionine</name>
        <dbReference type="ChEBI" id="CHEBI:59789"/>
    </ligand>
</feature>
<dbReference type="EC" id="2.1.1.184" evidence="1"/>
<dbReference type="GO" id="GO:0052910">
    <property type="term" value="F:23S rRNA (adenine(2085)-N(6))-dimethyltransferase activity"/>
    <property type="evidence" value="ECO:0007669"/>
    <property type="project" value="UniProtKB-EC"/>
</dbReference>
<comment type="similarity">
    <text evidence="9">Belongs to the class I-like SAM-binding methyltransferase superfamily. rRNA adenine N(6)-methyltransferase family.</text>
</comment>
<dbReference type="EMBL" id="AICL01000010">
    <property type="protein sequence ID" value="EIB96299.1"/>
    <property type="molecule type" value="Genomic_DNA"/>
</dbReference>
<evidence type="ECO:0000256" key="1">
    <source>
        <dbReference type="ARBA" id="ARBA00012304"/>
    </source>
</evidence>
<protein>
    <recommendedName>
        <fullName evidence="2">rRNA adenine N-6-methyltransferase</fullName>
        <ecNumber evidence="1">2.1.1.184</ecNumber>
    </recommendedName>
    <alternativeName>
        <fullName evidence="7">Macrolide-lincosamide-streptogramin B resistance protein</fullName>
    </alternativeName>
</protein>
<gene>
    <name evidence="11" type="ORF">SMXD51_08344</name>
</gene>
<comment type="caution">
    <text evidence="11">The sequence shown here is derived from an EMBL/GenBank/DDBJ whole genome shotgun (WGS) entry which is preliminary data.</text>
</comment>
<dbReference type="Gene3D" id="1.10.8.100">
    <property type="entry name" value="Ribosomal RNA adenine dimethylase-like, domain 2"/>
    <property type="match status" value="1"/>
</dbReference>
<evidence type="ECO:0000256" key="2">
    <source>
        <dbReference type="ARBA" id="ARBA00016505"/>
    </source>
</evidence>
<dbReference type="InterPro" id="IPR020596">
    <property type="entry name" value="rRNA_Ade_Mease_Trfase_CS"/>
</dbReference>
<dbReference type="Pfam" id="PF00398">
    <property type="entry name" value="RrnaAD"/>
    <property type="match status" value="1"/>
</dbReference>
<dbReference type="CDD" id="cd02440">
    <property type="entry name" value="AdoMet_MTases"/>
    <property type="match status" value="1"/>
</dbReference>
<feature type="binding site" evidence="9">
    <location>
        <position position="27"/>
    </location>
    <ligand>
        <name>S-adenosyl-L-methionine</name>
        <dbReference type="ChEBI" id="CHEBI:59789"/>
    </ligand>
</feature>
<comment type="catalytic activity">
    <reaction evidence="8">
        <text>adenosine(2085) in 23S rRNA + 2 S-adenosyl-L-methionine = N(6)-dimethyladenosine(2085) in 23S rRNA + 2 S-adenosyl-L-homocysteine + 2 H(+)</text>
        <dbReference type="Rhea" id="RHEA:42784"/>
        <dbReference type="Rhea" id="RHEA-COMP:10237"/>
        <dbReference type="Rhea" id="RHEA-COMP:10238"/>
        <dbReference type="ChEBI" id="CHEBI:15378"/>
        <dbReference type="ChEBI" id="CHEBI:57856"/>
        <dbReference type="ChEBI" id="CHEBI:59789"/>
        <dbReference type="ChEBI" id="CHEBI:74411"/>
        <dbReference type="ChEBI" id="CHEBI:74493"/>
        <dbReference type="EC" id="2.1.1.184"/>
    </reaction>
</comment>
<keyword evidence="6 9" id="KW-0694">RNA-binding</keyword>
<name>H7G1R1_9LACO</name>
<feature type="binding site" evidence="9">
    <location>
        <position position="52"/>
    </location>
    <ligand>
        <name>S-adenosyl-L-methionine</name>
        <dbReference type="ChEBI" id="CHEBI:59789"/>
    </ligand>
</feature>
<evidence type="ECO:0000256" key="4">
    <source>
        <dbReference type="ARBA" id="ARBA00022679"/>
    </source>
</evidence>
<organism evidence="11 12">
    <name type="scientific">Ligilactobacillus salivarius SMXD51</name>
    <dbReference type="NCBI Taxonomy" id="1108963"/>
    <lineage>
        <taxon>Bacteria</taxon>
        <taxon>Bacillati</taxon>
        <taxon>Bacillota</taxon>
        <taxon>Bacilli</taxon>
        <taxon>Lactobacillales</taxon>
        <taxon>Lactobacillaceae</taxon>
        <taxon>Ligilactobacillus</taxon>
    </lineage>
</organism>
<dbReference type="InterPro" id="IPR023165">
    <property type="entry name" value="rRNA_Ade_diMease-like_C"/>
</dbReference>
<dbReference type="Gene3D" id="3.40.50.150">
    <property type="entry name" value="Vaccinia Virus protein VP39"/>
    <property type="match status" value="1"/>
</dbReference>
<dbReference type="PROSITE" id="PS51689">
    <property type="entry name" value="SAM_RNA_A_N6_MT"/>
    <property type="match status" value="1"/>
</dbReference>
<keyword evidence="3 9" id="KW-0489">Methyltransferase</keyword>
<dbReference type="InterPro" id="IPR001737">
    <property type="entry name" value="KsgA/Erm"/>
</dbReference>
<dbReference type="AlphaFoldDB" id="H7G1R1"/>
<dbReference type="GO" id="GO:0005829">
    <property type="term" value="C:cytosol"/>
    <property type="evidence" value="ECO:0007669"/>
    <property type="project" value="TreeGrafter"/>
</dbReference>
<evidence type="ECO:0000313" key="11">
    <source>
        <dbReference type="EMBL" id="EIB96299.1"/>
    </source>
</evidence>
<evidence type="ECO:0000256" key="3">
    <source>
        <dbReference type="ARBA" id="ARBA00022603"/>
    </source>
</evidence>
<keyword evidence="11" id="KW-0614">Plasmid</keyword>
<keyword evidence="5 9" id="KW-0949">S-adenosyl-L-methionine</keyword>
<dbReference type="PROSITE" id="PS01131">
    <property type="entry name" value="RRNA_A_DIMETH"/>
    <property type="match status" value="1"/>
</dbReference>
<keyword evidence="4 9" id="KW-0808">Transferase</keyword>
<dbReference type="InterPro" id="IPR029063">
    <property type="entry name" value="SAM-dependent_MTases_sf"/>
</dbReference>
<evidence type="ECO:0000256" key="6">
    <source>
        <dbReference type="ARBA" id="ARBA00022884"/>
    </source>
</evidence>
<proteinExistence type="inferred from homology"/>